<keyword evidence="3" id="KW-0540">Nuclease</keyword>
<keyword evidence="1" id="KW-0472">Membrane</keyword>
<sequence>MSKFFHKAFLILTVIVYLSIFISPGVFWPLGFLSFLIPILVILNLILLGIYIVKRKPMLMYPLIGVITGLPFILVTLVVNRSKSANADFTVLNFNARVFNVYAHLNQDYKSSKDMIKWASNDDADIKCIQEFYNDKNSSIFNTTQRLGDNKDYNYYFKPQFTNKQGAEFGLAIFSKFRIINKGFVKLKGRKNNHAIFVDVIKGIDTLRVYNLHLESMSIDENNIVNAKKLKNTYIDLFHRLKSGIVIRANQVDQLLEHFNNSPYQIIVCGDLNELPYSYTYFTLKSKLNNAFEDGGNGFGFSYNGKLPFLRIDNQFYSDEIEVFNFETLSDVTYSDHFPIKANYRIKRKKQNNSEEN</sequence>
<dbReference type="SUPFAM" id="SSF56219">
    <property type="entry name" value="DNase I-like"/>
    <property type="match status" value="1"/>
</dbReference>
<dbReference type="InterPro" id="IPR036691">
    <property type="entry name" value="Endo/exonu/phosph_ase_sf"/>
</dbReference>
<proteinExistence type="predicted"/>
<dbReference type="Gene3D" id="3.60.10.10">
    <property type="entry name" value="Endonuclease/exonuclease/phosphatase"/>
    <property type="match status" value="1"/>
</dbReference>
<evidence type="ECO:0000313" key="3">
    <source>
        <dbReference type="EMBL" id="MDN5200139.1"/>
    </source>
</evidence>
<feature type="domain" description="Endonuclease/exonuclease/phosphatase" evidence="2">
    <location>
        <begin position="99"/>
        <end position="337"/>
    </location>
</feature>
<accession>A0ABT8KHE8</accession>
<organism evidence="3 4">
    <name type="scientific">Splendidivirga corallicola</name>
    <dbReference type="NCBI Taxonomy" id="3051826"/>
    <lineage>
        <taxon>Bacteria</taxon>
        <taxon>Pseudomonadati</taxon>
        <taxon>Bacteroidota</taxon>
        <taxon>Cytophagia</taxon>
        <taxon>Cytophagales</taxon>
        <taxon>Splendidivirgaceae</taxon>
        <taxon>Splendidivirga</taxon>
    </lineage>
</organism>
<dbReference type="PANTHER" id="PTHR14859">
    <property type="entry name" value="CALCOFLUOR WHITE HYPERSENSITIVE PROTEIN PRECURSOR"/>
    <property type="match status" value="1"/>
</dbReference>
<keyword evidence="3" id="KW-0255">Endonuclease</keyword>
<evidence type="ECO:0000259" key="2">
    <source>
        <dbReference type="Pfam" id="PF03372"/>
    </source>
</evidence>
<dbReference type="CDD" id="cd09084">
    <property type="entry name" value="EEP-2"/>
    <property type="match status" value="1"/>
</dbReference>
<evidence type="ECO:0000256" key="1">
    <source>
        <dbReference type="SAM" id="Phobius"/>
    </source>
</evidence>
<reference evidence="3" key="1">
    <citation type="submission" date="2023-06" db="EMBL/GenBank/DDBJ databases">
        <title>Genomic of Parafulvivirga corallium.</title>
        <authorList>
            <person name="Wang G."/>
        </authorList>
    </citation>
    <scope>NUCLEOTIDE SEQUENCE</scope>
    <source>
        <strain evidence="3">BMA10</strain>
    </source>
</reference>
<dbReference type="InterPro" id="IPR005135">
    <property type="entry name" value="Endo/exonuclease/phosphatase"/>
</dbReference>
<dbReference type="Proteomes" id="UP001172082">
    <property type="component" value="Unassembled WGS sequence"/>
</dbReference>
<dbReference type="GO" id="GO:0004519">
    <property type="term" value="F:endonuclease activity"/>
    <property type="evidence" value="ECO:0007669"/>
    <property type="project" value="UniProtKB-KW"/>
</dbReference>
<keyword evidence="4" id="KW-1185">Reference proteome</keyword>
<dbReference type="EMBL" id="JAUJEA010000001">
    <property type="protein sequence ID" value="MDN5200139.1"/>
    <property type="molecule type" value="Genomic_DNA"/>
</dbReference>
<evidence type="ECO:0000313" key="4">
    <source>
        <dbReference type="Proteomes" id="UP001172082"/>
    </source>
</evidence>
<dbReference type="InterPro" id="IPR051916">
    <property type="entry name" value="GPI-anchor_lipid_remodeler"/>
</dbReference>
<feature type="transmembrane region" description="Helical" evidence="1">
    <location>
        <begin position="9"/>
        <end position="27"/>
    </location>
</feature>
<feature type="transmembrane region" description="Helical" evidence="1">
    <location>
        <begin position="33"/>
        <end position="53"/>
    </location>
</feature>
<dbReference type="RefSeq" id="WP_346750165.1">
    <property type="nucleotide sequence ID" value="NZ_JAUJEA010000001.1"/>
</dbReference>
<feature type="transmembrane region" description="Helical" evidence="1">
    <location>
        <begin position="60"/>
        <end position="79"/>
    </location>
</feature>
<dbReference type="Pfam" id="PF03372">
    <property type="entry name" value="Exo_endo_phos"/>
    <property type="match status" value="1"/>
</dbReference>
<protein>
    <submittedName>
        <fullName evidence="3">Endonuclease/exonuclease/phosphatase family protein</fullName>
    </submittedName>
</protein>
<keyword evidence="1" id="KW-0812">Transmembrane</keyword>
<keyword evidence="3" id="KW-0378">Hydrolase</keyword>
<keyword evidence="1" id="KW-1133">Transmembrane helix</keyword>
<name>A0ABT8KHE8_9BACT</name>
<comment type="caution">
    <text evidence="3">The sequence shown here is derived from an EMBL/GenBank/DDBJ whole genome shotgun (WGS) entry which is preliminary data.</text>
</comment>
<dbReference type="PANTHER" id="PTHR14859:SF15">
    <property type="entry name" value="ENDONUCLEASE_EXONUCLEASE_PHOSPHATASE DOMAIN-CONTAINING PROTEIN"/>
    <property type="match status" value="1"/>
</dbReference>
<gene>
    <name evidence="3" type="ORF">QQ008_02170</name>
</gene>